<dbReference type="InterPro" id="IPR001608">
    <property type="entry name" value="Ala_racemase_N"/>
</dbReference>
<evidence type="ECO:0000256" key="2">
    <source>
        <dbReference type="HAMAP-Rule" id="MF_02087"/>
    </source>
</evidence>
<sequence length="255" mass="27364">MTDTFETPVGVAGAGETGETADDFRARLSAVRARVDAAARAAGRDPAEVRLLPVSKTVPEDRLRLAVDAGMTELAENKPQEIQRKAAAMADLPVRWVAIGHLQTNKAKIVAEFAAEFQALDSVRLAEALQRRLEALDDDRTLDVLVQVNTSGEAAKTGAAPEDVDAILSASARCDRLRVRGFMTVAAHSEDGAEVRRCFAMLREIRDRAREQAVVDPTLLTELSMGMSGDFPVAIAEGSTCVRVGTALFGARDYA</sequence>
<feature type="domain" description="Alanine racemase N-terminal" evidence="5">
    <location>
        <begin position="28"/>
        <end position="252"/>
    </location>
</feature>
<dbReference type="CDD" id="cd00635">
    <property type="entry name" value="PLPDE_III_YBL036c_like"/>
    <property type="match status" value="1"/>
</dbReference>
<evidence type="ECO:0000256" key="3">
    <source>
        <dbReference type="PIRSR" id="PIRSR004848-1"/>
    </source>
</evidence>
<proteinExistence type="inferred from homology"/>
<evidence type="ECO:0000313" key="7">
    <source>
        <dbReference type="Proteomes" id="UP000014809"/>
    </source>
</evidence>
<dbReference type="NCBIfam" id="TIGR00044">
    <property type="entry name" value="YggS family pyridoxal phosphate-dependent enzyme"/>
    <property type="match status" value="1"/>
</dbReference>
<dbReference type="GO" id="GO:0030170">
    <property type="term" value="F:pyridoxal phosphate binding"/>
    <property type="evidence" value="ECO:0007669"/>
    <property type="project" value="UniProtKB-UniRule"/>
</dbReference>
<dbReference type="KEGG" id="cter:A606_02675"/>
<accession>S4XHS9</accession>
<dbReference type="EMBL" id="CP003696">
    <property type="protein sequence ID" value="AGP30188.1"/>
    <property type="molecule type" value="Genomic_DNA"/>
</dbReference>
<dbReference type="SUPFAM" id="SSF51419">
    <property type="entry name" value="PLP-binding barrel"/>
    <property type="match status" value="1"/>
</dbReference>
<dbReference type="STRING" id="1200352.A606_02675"/>
<dbReference type="HOGENOM" id="CLU_059988_1_0_11"/>
<keyword evidence="1 2" id="KW-0663">Pyridoxal phosphate</keyword>
<dbReference type="RefSeq" id="WP_020440553.1">
    <property type="nucleotide sequence ID" value="NC_021663.1"/>
</dbReference>
<evidence type="ECO:0000256" key="1">
    <source>
        <dbReference type="ARBA" id="ARBA00022898"/>
    </source>
</evidence>
<dbReference type="PANTHER" id="PTHR10146">
    <property type="entry name" value="PROLINE SYNTHETASE CO-TRANSCRIBED BACTERIAL HOMOLOG PROTEIN"/>
    <property type="match status" value="1"/>
</dbReference>
<dbReference type="PATRIC" id="fig|1200352.3.peg.537"/>
<protein>
    <recommendedName>
        <fullName evidence="2">Pyridoxal phosphate homeostasis protein</fullName>
        <shortName evidence="2">PLP homeostasis protein</shortName>
    </recommendedName>
</protein>
<dbReference type="Pfam" id="PF01168">
    <property type="entry name" value="Ala_racemase_N"/>
    <property type="match status" value="1"/>
</dbReference>
<reference evidence="6 7" key="1">
    <citation type="submission" date="2012-06" db="EMBL/GenBank/DDBJ databases">
        <title>Complete genome sequence of Corynebacterium terpenotabidum Y-11 (=DSM 44721).</title>
        <authorList>
            <person name="Ruckert C."/>
            <person name="Albersmeier A."/>
            <person name="Al-Dilaimi A."/>
            <person name="Szczepanowski R."/>
            <person name="Kalinowski J."/>
        </authorList>
    </citation>
    <scope>NUCLEOTIDE SEQUENCE [LARGE SCALE GENOMIC DNA]</scope>
    <source>
        <strain evidence="6 7">Y-11</strain>
    </source>
</reference>
<organism evidence="6 7">
    <name type="scientific">Corynebacterium terpenotabidum Y-11</name>
    <dbReference type="NCBI Taxonomy" id="1200352"/>
    <lineage>
        <taxon>Bacteria</taxon>
        <taxon>Bacillati</taxon>
        <taxon>Actinomycetota</taxon>
        <taxon>Actinomycetes</taxon>
        <taxon>Mycobacteriales</taxon>
        <taxon>Corynebacteriaceae</taxon>
        <taxon>Corynebacterium</taxon>
    </lineage>
</organism>
<dbReference type="PANTHER" id="PTHR10146:SF14">
    <property type="entry name" value="PYRIDOXAL PHOSPHATE HOMEOSTASIS PROTEIN"/>
    <property type="match status" value="1"/>
</dbReference>
<dbReference type="AlphaFoldDB" id="S4XHS9"/>
<dbReference type="eggNOG" id="COG0325">
    <property type="taxonomic scope" value="Bacteria"/>
</dbReference>
<evidence type="ECO:0000256" key="4">
    <source>
        <dbReference type="RuleBase" id="RU004514"/>
    </source>
</evidence>
<dbReference type="InterPro" id="IPR029066">
    <property type="entry name" value="PLP-binding_barrel"/>
</dbReference>
<evidence type="ECO:0000313" key="6">
    <source>
        <dbReference type="EMBL" id="AGP30188.1"/>
    </source>
</evidence>
<dbReference type="HAMAP" id="MF_02087">
    <property type="entry name" value="PLP_homeostasis"/>
    <property type="match status" value="1"/>
</dbReference>
<comment type="function">
    <text evidence="2">Pyridoxal 5'-phosphate (PLP)-binding protein, which is involved in PLP homeostasis.</text>
</comment>
<dbReference type="Proteomes" id="UP000014809">
    <property type="component" value="Chromosome"/>
</dbReference>
<dbReference type="OrthoDB" id="9804072at2"/>
<name>S4XHS9_9CORY</name>
<feature type="modified residue" description="N6-(pyridoxal phosphate)lysine" evidence="2 3">
    <location>
        <position position="56"/>
    </location>
</feature>
<dbReference type="InterPro" id="IPR011078">
    <property type="entry name" value="PyrdxlP_homeostasis"/>
</dbReference>
<comment type="similarity">
    <text evidence="2 4">Belongs to the pyridoxal phosphate-binding protein YggS/PROSC family.</text>
</comment>
<dbReference type="Gene3D" id="3.20.20.10">
    <property type="entry name" value="Alanine racemase"/>
    <property type="match status" value="1"/>
</dbReference>
<gene>
    <name evidence="6" type="ORF">A606_02675</name>
</gene>
<evidence type="ECO:0000259" key="5">
    <source>
        <dbReference type="Pfam" id="PF01168"/>
    </source>
</evidence>
<keyword evidence="7" id="KW-1185">Reference proteome</keyword>
<dbReference type="PIRSF" id="PIRSF004848">
    <property type="entry name" value="YBL036c_PLPDEIII"/>
    <property type="match status" value="1"/>
</dbReference>
<comment type="cofactor">
    <cofactor evidence="3">
        <name>pyridoxal 5'-phosphate</name>
        <dbReference type="ChEBI" id="CHEBI:597326"/>
    </cofactor>
</comment>